<dbReference type="GO" id="GO:0004866">
    <property type="term" value="F:endopeptidase inhibitor activity"/>
    <property type="evidence" value="ECO:0007669"/>
    <property type="project" value="InterPro"/>
</dbReference>
<evidence type="ECO:0000313" key="6">
    <source>
        <dbReference type="Proteomes" id="UP000026915"/>
    </source>
</evidence>
<feature type="domain" description="PI31 proteasome regulator N-terminal" evidence="4">
    <location>
        <begin position="15"/>
        <end position="157"/>
    </location>
</feature>
<feature type="compositionally biased region" description="Polar residues" evidence="3">
    <location>
        <begin position="467"/>
        <end position="481"/>
    </location>
</feature>
<dbReference type="Gramene" id="EOY07373">
    <property type="protein sequence ID" value="EOY07373"/>
    <property type="gene ID" value="TCM_021825"/>
</dbReference>
<feature type="region of interest" description="Disordered" evidence="3">
    <location>
        <begin position="381"/>
        <end position="401"/>
    </location>
</feature>
<gene>
    <name evidence="5" type="ORF">TCM_021825</name>
</gene>
<protein>
    <submittedName>
        <fullName evidence="5">Proteasome inhibitor-related</fullName>
    </submittedName>
</protein>
<feature type="region of interest" description="Disordered" evidence="3">
    <location>
        <begin position="442"/>
        <end position="481"/>
    </location>
</feature>
<accession>A0A061ERS7</accession>
<dbReference type="AlphaFoldDB" id="A0A061ERS7"/>
<dbReference type="PANTHER" id="PTHR13266:SF1">
    <property type="entry name" value="PROTEASOME INHIBITOR PI31 SUBUNIT"/>
    <property type="match status" value="1"/>
</dbReference>
<dbReference type="InterPro" id="IPR021625">
    <property type="entry name" value="PI31_Prot_N"/>
</dbReference>
<dbReference type="FunFam" id="3.40.1000.30:FF:000005">
    <property type="entry name" value="Probable proteasome inhibitor"/>
    <property type="match status" value="1"/>
</dbReference>
<feature type="compositionally biased region" description="Polar residues" evidence="3">
    <location>
        <begin position="444"/>
        <end position="456"/>
    </location>
</feature>
<keyword evidence="6" id="KW-1185">Reference proteome</keyword>
<feature type="region of interest" description="Disordered" evidence="3">
    <location>
        <begin position="270"/>
        <end position="305"/>
    </location>
</feature>
<evidence type="ECO:0000256" key="1">
    <source>
        <dbReference type="ARBA" id="ARBA00006405"/>
    </source>
</evidence>
<comment type="similarity">
    <text evidence="1">Belongs to the proteasome inhibitor PI31 family.</text>
</comment>
<dbReference type="Gene3D" id="3.40.1000.30">
    <property type="match status" value="1"/>
</dbReference>
<evidence type="ECO:0000256" key="3">
    <source>
        <dbReference type="SAM" id="MobiDB-lite"/>
    </source>
</evidence>
<proteinExistence type="inferred from homology"/>
<sequence>MSNEKSVMAVIRAARPSFRNDHDKIAFAVHASFLSSGFVLTATGPPALADNALSSPSPDEVGIDNWNEFDDHYAFVYTNPEKGSKKVLVKCLVMNGKLLVDAFADGGSEPVHLEIDIDNYVGENGSGNFSAQYKNLEKMVSSLDKEVISKLYGKSSKSSSSSDPPSLETGEGSRRDVNDPGVRINEPAGPQPHPSGVVVPPIYPMGGSDLFPGPGAGMYPTRGDFGGGGMLLGPNDPRWFGGVGGEPGFPGAQPGVPPGARFDPYGPPGVPGFEPNRFVRNPRRPGGGTHPDLEHFGGGSVSASQVPLASEARPLSILPDQQSYSKIFATLGVVCKCCDGPGELFGSKESPSSSTGIFRSIFAPPSKVLGRESLRPDLMAKRQDSPNEAGNTKPGAPGNFSKELEAENQSMANRDMSSIYQEQRVQPCHLCSSIYYGGQDVYSHPQSNQGSGLNSVSKKDGGEDDSGSASRGNWWQGSLYY</sequence>
<dbReference type="Proteomes" id="UP000026915">
    <property type="component" value="Chromosome 5"/>
</dbReference>
<evidence type="ECO:0000256" key="2">
    <source>
        <dbReference type="ARBA" id="ARBA00022942"/>
    </source>
</evidence>
<dbReference type="GO" id="GO:0000502">
    <property type="term" value="C:proteasome complex"/>
    <property type="evidence" value="ECO:0007669"/>
    <property type="project" value="UniProtKB-KW"/>
</dbReference>
<keyword evidence="2" id="KW-0647">Proteasome</keyword>
<dbReference type="eggNOG" id="KOG4761">
    <property type="taxonomic scope" value="Eukaryota"/>
</dbReference>
<dbReference type="FunCoup" id="A0A061ERS7">
    <property type="interactions" value="2877"/>
</dbReference>
<organism evidence="5 6">
    <name type="scientific">Theobroma cacao</name>
    <name type="common">Cacao</name>
    <name type="synonym">Cocoa</name>
    <dbReference type="NCBI Taxonomy" id="3641"/>
    <lineage>
        <taxon>Eukaryota</taxon>
        <taxon>Viridiplantae</taxon>
        <taxon>Streptophyta</taxon>
        <taxon>Embryophyta</taxon>
        <taxon>Tracheophyta</taxon>
        <taxon>Spermatophyta</taxon>
        <taxon>Magnoliopsida</taxon>
        <taxon>eudicotyledons</taxon>
        <taxon>Gunneridae</taxon>
        <taxon>Pentapetalae</taxon>
        <taxon>rosids</taxon>
        <taxon>malvids</taxon>
        <taxon>Malvales</taxon>
        <taxon>Malvaceae</taxon>
        <taxon>Byttnerioideae</taxon>
        <taxon>Theobroma</taxon>
    </lineage>
</organism>
<dbReference type="GO" id="GO:0070628">
    <property type="term" value="F:proteasome binding"/>
    <property type="evidence" value="ECO:0007669"/>
    <property type="project" value="InterPro"/>
</dbReference>
<reference evidence="5 6" key="1">
    <citation type="journal article" date="2013" name="Genome Biol.">
        <title>The genome sequence of the most widely cultivated cacao type and its use to identify candidate genes regulating pod color.</title>
        <authorList>
            <person name="Motamayor J.C."/>
            <person name="Mockaitis K."/>
            <person name="Schmutz J."/>
            <person name="Haiminen N."/>
            <person name="Iii D.L."/>
            <person name="Cornejo O."/>
            <person name="Findley S.D."/>
            <person name="Zheng P."/>
            <person name="Utro F."/>
            <person name="Royaert S."/>
            <person name="Saski C."/>
            <person name="Jenkins J."/>
            <person name="Podicheti R."/>
            <person name="Zhao M."/>
            <person name="Scheffler B.E."/>
            <person name="Stack J.C."/>
            <person name="Feltus F.A."/>
            <person name="Mustiga G.M."/>
            <person name="Amores F."/>
            <person name="Phillips W."/>
            <person name="Marelli J.P."/>
            <person name="May G.D."/>
            <person name="Shapiro H."/>
            <person name="Ma J."/>
            <person name="Bustamante C.D."/>
            <person name="Schnell R.J."/>
            <person name="Main D."/>
            <person name="Gilbert D."/>
            <person name="Parida L."/>
            <person name="Kuhn D.N."/>
        </authorList>
    </citation>
    <scope>NUCLEOTIDE SEQUENCE [LARGE SCALE GENOMIC DNA]</scope>
    <source>
        <strain evidence="6">cv. Matina 1-6</strain>
    </source>
</reference>
<dbReference type="GO" id="GO:0043161">
    <property type="term" value="P:proteasome-mediated ubiquitin-dependent protein catabolic process"/>
    <property type="evidence" value="ECO:0007669"/>
    <property type="project" value="InterPro"/>
</dbReference>
<dbReference type="InterPro" id="IPR045128">
    <property type="entry name" value="PI31-like"/>
</dbReference>
<dbReference type="Pfam" id="PF11566">
    <property type="entry name" value="PI31_Prot_N"/>
    <property type="match status" value="1"/>
</dbReference>
<evidence type="ECO:0000313" key="5">
    <source>
        <dbReference type="EMBL" id="EOY07373.1"/>
    </source>
</evidence>
<feature type="region of interest" description="Disordered" evidence="3">
    <location>
        <begin position="152"/>
        <end position="199"/>
    </location>
</feature>
<dbReference type="GO" id="GO:0006511">
    <property type="term" value="P:ubiquitin-dependent protein catabolic process"/>
    <property type="evidence" value="ECO:0000318"/>
    <property type="project" value="GO_Central"/>
</dbReference>
<dbReference type="STRING" id="3641.A0A061ERS7"/>
<name>A0A061ERS7_THECC</name>
<dbReference type="InParanoid" id="A0A061ERS7"/>
<dbReference type="EMBL" id="CM001883">
    <property type="protein sequence ID" value="EOY07373.1"/>
    <property type="molecule type" value="Genomic_DNA"/>
</dbReference>
<dbReference type="OMA" id="WNDIEDN"/>
<evidence type="ECO:0000259" key="4">
    <source>
        <dbReference type="Pfam" id="PF11566"/>
    </source>
</evidence>
<dbReference type="HOGENOM" id="CLU_567922_0_0_1"/>
<dbReference type="PANTHER" id="PTHR13266">
    <property type="entry name" value="PROTEASOME INHIBITOR"/>
    <property type="match status" value="1"/>
</dbReference>